<dbReference type="SUPFAM" id="SSF52540">
    <property type="entry name" value="P-loop containing nucleoside triphosphate hydrolases"/>
    <property type="match status" value="4"/>
</dbReference>
<dbReference type="Pfam" id="PF04548">
    <property type="entry name" value="AIG1"/>
    <property type="match status" value="4"/>
</dbReference>
<keyword evidence="11" id="KW-0496">Mitochondrion</keyword>
<dbReference type="AlphaFoldDB" id="A0A6B0RQI2"/>
<organism evidence="18 19">
    <name type="scientific">Bos mutus</name>
    <name type="common">wild yak</name>
    <dbReference type="NCBI Taxonomy" id="72004"/>
    <lineage>
        <taxon>Eukaryota</taxon>
        <taxon>Metazoa</taxon>
        <taxon>Chordata</taxon>
        <taxon>Craniata</taxon>
        <taxon>Vertebrata</taxon>
        <taxon>Euteleostomi</taxon>
        <taxon>Mammalia</taxon>
        <taxon>Eutheria</taxon>
        <taxon>Laurasiatheria</taxon>
        <taxon>Artiodactyla</taxon>
        <taxon>Ruminantia</taxon>
        <taxon>Pecora</taxon>
        <taxon>Bovidae</taxon>
        <taxon>Bovinae</taxon>
        <taxon>Bos</taxon>
    </lineage>
</organism>
<feature type="compositionally biased region" description="Low complexity" evidence="16">
    <location>
        <begin position="69"/>
        <end position="87"/>
    </location>
</feature>
<evidence type="ECO:0000256" key="1">
    <source>
        <dbReference type="ARBA" id="ARBA00004173"/>
    </source>
</evidence>
<feature type="region of interest" description="Disordered" evidence="16">
    <location>
        <begin position="286"/>
        <end position="315"/>
    </location>
</feature>
<evidence type="ECO:0000313" key="19">
    <source>
        <dbReference type="Proteomes" id="UP000322234"/>
    </source>
</evidence>
<keyword evidence="8" id="KW-0547">Nucleotide-binding</keyword>
<comment type="subcellular location">
    <subcellularLocation>
        <location evidence="3">Cytoplasm</location>
        <location evidence="3">Cytosol</location>
    </subcellularLocation>
    <subcellularLocation>
        <location evidence="2">Endoplasmic reticulum</location>
    </subcellularLocation>
    <subcellularLocation>
        <location evidence="4">Golgi apparatus</location>
    </subcellularLocation>
    <subcellularLocation>
        <location evidence="1">Mitochondrion</location>
    </subcellularLocation>
</comment>
<comment type="caution">
    <text evidence="18">The sequence shown here is derived from an EMBL/GenBank/DDBJ whole genome shotgun (WGS) entry which is preliminary data.</text>
</comment>
<dbReference type="GO" id="GO:0005739">
    <property type="term" value="C:mitochondrion"/>
    <property type="evidence" value="ECO:0007669"/>
    <property type="project" value="UniProtKB-SubCell"/>
</dbReference>
<keyword evidence="6" id="KW-0963">Cytoplasm</keyword>
<evidence type="ECO:0000256" key="8">
    <source>
        <dbReference type="ARBA" id="ARBA00022741"/>
    </source>
</evidence>
<dbReference type="EMBL" id="VBQZ03000079">
    <property type="protein sequence ID" value="MXQ92155.1"/>
    <property type="molecule type" value="Genomic_DNA"/>
</dbReference>
<evidence type="ECO:0000256" key="4">
    <source>
        <dbReference type="ARBA" id="ARBA00004555"/>
    </source>
</evidence>
<keyword evidence="7" id="KW-0677">Repeat</keyword>
<keyword evidence="19" id="KW-1185">Reference proteome</keyword>
<proteinExistence type="inferred from homology"/>
<evidence type="ECO:0000256" key="9">
    <source>
        <dbReference type="ARBA" id="ARBA00022824"/>
    </source>
</evidence>
<reference evidence="18" key="1">
    <citation type="submission" date="2019-10" db="EMBL/GenBank/DDBJ databases">
        <title>The sequence and de novo assembly of the wild yak genome.</title>
        <authorList>
            <person name="Liu Y."/>
        </authorList>
    </citation>
    <scope>NUCLEOTIDE SEQUENCE [LARGE SCALE GENOMIC DNA]</scope>
    <source>
        <strain evidence="18">WY2019</strain>
    </source>
</reference>
<evidence type="ECO:0000256" key="12">
    <source>
        <dbReference type="ARBA" id="ARBA00023134"/>
    </source>
</evidence>
<keyword evidence="9" id="KW-0256">Endoplasmic reticulum</keyword>
<gene>
    <name evidence="18" type="ORF">E5288_WYG012369</name>
</gene>
<dbReference type="PANTHER" id="PTHR10903">
    <property type="entry name" value="GTPASE, IMAP FAMILY MEMBER-RELATED"/>
    <property type="match status" value="1"/>
</dbReference>
<comment type="similarity">
    <text evidence="5">Belongs to the TRAFAC class TrmE-Era-EngA-EngB-Septin-like GTPase superfamily. AIG1/Toc34/Toc159-like paraseptin GTPase family. IAN subfamily.</text>
</comment>
<dbReference type="InterPro" id="IPR045058">
    <property type="entry name" value="GIMA/IAN/Toc"/>
</dbReference>
<protein>
    <recommendedName>
        <fullName evidence="14">GTPase IMAP family member 8</fullName>
    </recommendedName>
    <alternativeName>
        <fullName evidence="15">Immune-associated nucleotide-binding protein 9</fullName>
    </alternativeName>
</protein>
<dbReference type="GO" id="GO:0005783">
    <property type="term" value="C:endoplasmic reticulum"/>
    <property type="evidence" value="ECO:0007669"/>
    <property type="project" value="UniProtKB-SubCell"/>
</dbReference>
<evidence type="ECO:0000256" key="14">
    <source>
        <dbReference type="ARBA" id="ARBA00073539"/>
    </source>
</evidence>
<accession>A0A6B0RQI2</accession>
<dbReference type="InterPro" id="IPR027417">
    <property type="entry name" value="P-loop_NTPase"/>
</dbReference>
<evidence type="ECO:0000256" key="16">
    <source>
        <dbReference type="SAM" id="MobiDB-lite"/>
    </source>
</evidence>
<evidence type="ECO:0000256" key="7">
    <source>
        <dbReference type="ARBA" id="ARBA00022737"/>
    </source>
</evidence>
<dbReference type="InterPro" id="IPR006703">
    <property type="entry name" value="G_AIG1"/>
</dbReference>
<dbReference type="FunFam" id="3.40.50.300:FF:000536">
    <property type="entry name" value="GTPase IMAP family member 8"/>
    <property type="match status" value="2"/>
</dbReference>
<evidence type="ECO:0000256" key="6">
    <source>
        <dbReference type="ARBA" id="ARBA00022490"/>
    </source>
</evidence>
<dbReference type="GO" id="GO:0005794">
    <property type="term" value="C:Golgi apparatus"/>
    <property type="evidence" value="ECO:0007669"/>
    <property type="project" value="UniProtKB-SubCell"/>
</dbReference>
<evidence type="ECO:0000256" key="11">
    <source>
        <dbReference type="ARBA" id="ARBA00023128"/>
    </source>
</evidence>
<dbReference type="GO" id="GO:0005829">
    <property type="term" value="C:cytosol"/>
    <property type="evidence" value="ECO:0007669"/>
    <property type="project" value="UniProtKB-SubCell"/>
</dbReference>
<feature type="domain" description="AIG1-type G" evidence="17">
    <location>
        <begin position="319"/>
        <end position="513"/>
    </location>
</feature>
<feature type="compositionally biased region" description="Basic and acidic residues" evidence="16">
    <location>
        <begin position="286"/>
        <end position="304"/>
    </location>
</feature>
<name>A0A6B0RQI2_9CETA</name>
<keyword evidence="12" id="KW-0342">GTP-binding</keyword>
<evidence type="ECO:0000256" key="5">
    <source>
        <dbReference type="ARBA" id="ARBA00008535"/>
    </source>
</evidence>
<comment type="function">
    <text evidence="13">Exerts an anti-apoptotic effect in the immune system and is involved in responses to infections.</text>
</comment>
<feature type="region of interest" description="Disordered" evidence="16">
    <location>
        <begin position="34"/>
        <end position="87"/>
    </location>
</feature>
<feature type="domain" description="AIG1-type G" evidence="17">
    <location>
        <begin position="87"/>
        <end position="283"/>
    </location>
</feature>
<dbReference type="Proteomes" id="UP000322234">
    <property type="component" value="Unassembled WGS sequence"/>
</dbReference>
<keyword evidence="10" id="KW-0333">Golgi apparatus</keyword>
<evidence type="ECO:0000313" key="18">
    <source>
        <dbReference type="EMBL" id="MXQ92155.1"/>
    </source>
</evidence>
<evidence type="ECO:0000256" key="13">
    <source>
        <dbReference type="ARBA" id="ARBA00056809"/>
    </source>
</evidence>
<feature type="domain" description="AIG1-type G" evidence="17">
    <location>
        <begin position="698"/>
        <end position="902"/>
    </location>
</feature>
<dbReference type="PROSITE" id="PS51720">
    <property type="entry name" value="G_AIG1"/>
    <property type="match status" value="4"/>
</dbReference>
<dbReference type="CDD" id="cd01852">
    <property type="entry name" value="AIG1"/>
    <property type="match status" value="3"/>
</dbReference>
<dbReference type="PANTHER" id="PTHR10903:SF170">
    <property type="entry name" value="GTPASE IMAP FAMILY MEMBER 7"/>
    <property type="match status" value="1"/>
</dbReference>
<dbReference type="FunFam" id="3.40.50.300:FF:000366">
    <property type="entry name" value="GTPase, IMAP family member 2"/>
    <property type="match status" value="2"/>
</dbReference>
<evidence type="ECO:0000256" key="2">
    <source>
        <dbReference type="ARBA" id="ARBA00004240"/>
    </source>
</evidence>
<dbReference type="GO" id="GO:0005525">
    <property type="term" value="F:GTP binding"/>
    <property type="evidence" value="ECO:0007669"/>
    <property type="project" value="UniProtKB-KW"/>
</dbReference>
<evidence type="ECO:0000256" key="10">
    <source>
        <dbReference type="ARBA" id="ARBA00023034"/>
    </source>
</evidence>
<evidence type="ECO:0000256" key="15">
    <source>
        <dbReference type="ARBA" id="ARBA00077278"/>
    </source>
</evidence>
<evidence type="ECO:0000259" key="17">
    <source>
        <dbReference type="PROSITE" id="PS51720"/>
    </source>
</evidence>
<feature type="domain" description="AIG1-type G" evidence="17">
    <location>
        <begin position="514"/>
        <end position="664"/>
    </location>
</feature>
<evidence type="ECO:0000256" key="3">
    <source>
        <dbReference type="ARBA" id="ARBA00004514"/>
    </source>
</evidence>
<sequence length="986" mass="111334">MENGLAGGTGDGLVMKIKQEKPEWLLQTQAALSQKDKENIFRPRRVPPPCQTAAGKSQAWGHPDETGGPRSTRSPSQESESEQGSSTMEVRLLLLGKRGAGKSATGNSILGKAVFKSRFSEQPVTRSCQRESGITQGREVVVIDTPDLFSSIDDIAFVDNIKCCLELSAPSLHALLLVVSLGNYTVEDRQTAEHIQKVFEEKARGHTIIVFTRKDEDGSLEDYVKNNTSLQDLVQCFGGQYCAFNNKASKDENDAQVKKLLCKVKYLVENNGPYAVNLRDEDRSLQHSMNEDTSQRKDHPHGSGEQHQQMTGWEPSPWPPALKVLLVGKRGVGKSAVGNSLLGKRVFETRYSEKPVTQRCMSESRIWRERQVLIIDTPDFSSSKDIEQDLVNNTYPGPHAFLLVTPLGSFNEKDDMVLSTIQRIFGDKFIEYMIILLTREEDLENPDLEKFLARSKRLKELINKCKNQYSVFNYRATEEEKQCQVDKLLQEIVSMVQQNGDKPCTFREKEPLHIILVGKSGTGKSASGNTILGSPEFHSQLKAQPVTTSCHVGRRTWNGQDVVVMDTPALCQESRAEGDLSQQEKAVKDCRSYYKEGSTVLVLVLQLGRITTEDKKAVVDLECIFGAEVMEYMIVLFTRKEDLETGKLDDYVNNTNNKYLKNIIAKYLWLKFHDTYHTVRWSLGTPEPLDVNMAATPNNALRIVLVGKTGSGKSATANTILGYKKFESKMAAKAVTKTCQKASREWKGRELLVVDTPGLFDTKDSLNTTCREISRCVLASCPGPHAIVLVLRLGRHTQEEQQTVELVKNLFGKAAMKYMIILFTCKEELENQSLSNFLEDSDGNLQSLLQECGDRRCAISNSKNTEQAEKEAQVQELVELIDKTVQNNQGAYFSDPIYKETDQELKQQEEYLMKSYADTFNKQIEQVEVEYAQNPSEEKMKKIKSITDEYNEQMMNVREEAEKRILQAVFDKIKNMLSKIWQMLWK</sequence>
<dbReference type="Gene3D" id="3.40.50.300">
    <property type="entry name" value="P-loop containing nucleotide triphosphate hydrolases"/>
    <property type="match status" value="4"/>
</dbReference>